<dbReference type="InterPro" id="IPR035422">
    <property type="entry name" value="AlgF"/>
</dbReference>
<sequence length="237" mass="24300">MKAVFSLNRLSAGLALSTAAACALMTSVPVHAEGALAQLYAARPPAGSSFVRLVNPEGAALKVKIADGPVQTLSGTKIASTYAIVKGDTPFVVEIDGKRAAPMQVARDSFNTLVPRREAGKVVFTVIDDGGGSQDALKAELRFYNLSSGCASARLDVAPSGPTLFPNVAAHASAARAINPVSAKLTAACAQPQSQAASQVLTLPALQPGDHYSLFLIGAAAKPVLRGQASATDTYKQ</sequence>
<dbReference type="UniPathway" id="UPA00286"/>
<dbReference type="GO" id="GO:0042121">
    <property type="term" value="P:alginic acid biosynthetic process"/>
    <property type="evidence" value="ECO:0007669"/>
    <property type="project" value="UniProtKB-UniPathway"/>
</dbReference>
<evidence type="ECO:0000256" key="6">
    <source>
        <dbReference type="ARBA" id="ARBA00022764"/>
    </source>
</evidence>
<evidence type="ECO:0000256" key="4">
    <source>
        <dbReference type="ARBA" id="ARBA00013964"/>
    </source>
</evidence>
<dbReference type="EMBL" id="CABPSM010000008">
    <property type="protein sequence ID" value="VVE17537.1"/>
    <property type="molecule type" value="Genomic_DNA"/>
</dbReference>
<feature type="signal peptide" evidence="8">
    <location>
        <begin position="1"/>
        <end position="32"/>
    </location>
</feature>
<dbReference type="GO" id="GO:0042597">
    <property type="term" value="C:periplasmic space"/>
    <property type="evidence" value="ECO:0007669"/>
    <property type="project" value="UniProtKB-SubCell"/>
</dbReference>
<dbReference type="Pfam" id="PF11182">
    <property type="entry name" value="AlgF"/>
    <property type="match status" value="1"/>
</dbReference>
<dbReference type="AlphaFoldDB" id="A0A5E4VY24"/>
<keyword evidence="9" id="KW-0131">Cell cycle</keyword>
<evidence type="ECO:0000256" key="5">
    <source>
        <dbReference type="ARBA" id="ARBA00022729"/>
    </source>
</evidence>
<keyword evidence="7" id="KW-0016">Alginate biosynthesis</keyword>
<dbReference type="PROSITE" id="PS51257">
    <property type="entry name" value="PROKAR_LIPOPROTEIN"/>
    <property type="match status" value="1"/>
</dbReference>
<dbReference type="GO" id="GO:0051301">
    <property type="term" value="P:cell division"/>
    <property type="evidence" value="ECO:0007669"/>
    <property type="project" value="UniProtKB-KW"/>
</dbReference>
<comment type="similarity">
    <text evidence="3">Belongs to the AlgF family.</text>
</comment>
<comment type="pathway">
    <text evidence="2">Glycan biosynthesis; alginate biosynthesis.</text>
</comment>
<gene>
    <name evidence="9" type="ORF">PHO31112_02952</name>
</gene>
<accession>A0A5E4VY24</accession>
<evidence type="ECO:0000256" key="3">
    <source>
        <dbReference type="ARBA" id="ARBA00010033"/>
    </source>
</evidence>
<keyword evidence="5 8" id="KW-0732">Signal</keyword>
<organism evidence="9 10">
    <name type="scientific">Pandoraea horticolens</name>
    <dbReference type="NCBI Taxonomy" id="2508298"/>
    <lineage>
        <taxon>Bacteria</taxon>
        <taxon>Pseudomonadati</taxon>
        <taxon>Pseudomonadota</taxon>
        <taxon>Betaproteobacteria</taxon>
        <taxon>Burkholderiales</taxon>
        <taxon>Burkholderiaceae</taxon>
        <taxon>Pandoraea</taxon>
    </lineage>
</organism>
<evidence type="ECO:0000256" key="7">
    <source>
        <dbReference type="ARBA" id="ARBA00022841"/>
    </source>
</evidence>
<evidence type="ECO:0000256" key="2">
    <source>
        <dbReference type="ARBA" id="ARBA00005182"/>
    </source>
</evidence>
<proteinExistence type="inferred from homology"/>
<keyword evidence="9" id="KW-0132">Cell division</keyword>
<reference evidence="9 10" key="1">
    <citation type="submission" date="2019-08" db="EMBL/GenBank/DDBJ databases">
        <authorList>
            <person name="Peeters C."/>
        </authorList>
    </citation>
    <scope>NUCLEOTIDE SEQUENCE [LARGE SCALE GENOMIC DNA]</scope>
    <source>
        <strain evidence="9 10">LMG 31112</strain>
    </source>
</reference>
<evidence type="ECO:0000256" key="1">
    <source>
        <dbReference type="ARBA" id="ARBA00004418"/>
    </source>
</evidence>
<feature type="chain" id="PRO_5022851877" description="Alginate biosynthesis protein AlgF" evidence="8">
    <location>
        <begin position="33"/>
        <end position="237"/>
    </location>
</feature>
<keyword evidence="6" id="KW-0574">Periplasm</keyword>
<keyword evidence="10" id="KW-1185">Reference proteome</keyword>
<dbReference type="RefSeq" id="WP_150621179.1">
    <property type="nucleotide sequence ID" value="NZ_CABPSM010000008.1"/>
</dbReference>
<protein>
    <recommendedName>
        <fullName evidence="4">Alginate biosynthesis protein AlgF</fullName>
    </recommendedName>
</protein>
<dbReference type="Proteomes" id="UP000343317">
    <property type="component" value="Unassembled WGS sequence"/>
</dbReference>
<comment type="subcellular location">
    <subcellularLocation>
        <location evidence="1">Periplasm</location>
    </subcellularLocation>
</comment>
<evidence type="ECO:0000256" key="8">
    <source>
        <dbReference type="SAM" id="SignalP"/>
    </source>
</evidence>
<evidence type="ECO:0000313" key="10">
    <source>
        <dbReference type="Proteomes" id="UP000343317"/>
    </source>
</evidence>
<evidence type="ECO:0000313" key="9">
    <source>
        <dbReference type="EMBL" id="VVE17537.1"/>
    </source>
</evidence>
<name>A0A5E4VY24_9BURK</name>